<proteinExistence type="predicted"/>
<gene>
    <name evidence="1" type="ORF">MJO28_015473</name>
</gene>
<keyword evidence="2" id="KW-1185">Reference proteome</keyword>
<protein>
    <submittedName>
        <fullName evidence="1">Uncharacterized protein</fullName>
    </submittedName>
</protein>
<reference evidence="2" key="1">
    <citation type="journal article" date="2018" name="BMC Genomics">
        <title>Genomic insights into host adaptation between the wheat stripe rust pathogen (Puccinia striiformis f. sp. tritici) and the barley stripe rust pathogen (Puccinia striiformis f. sp. hordei).</title>
        <authorList>
            <person name="Xia C."/>
            <person name="Wang M."/>
            <person name="Yin C."/>
            <person name="Cornejo O.E."/>
            <person name="Hulbert S.H."/>
            <person name="Chen X."/>
        </authorList>
    </citation>
    <scope>NUCLEOTIDE SEQUENCE [LARGE SCALE GENOMIC DNA]</scope>
    <source>
        <strain evidence="2">93-210</strain>
    </source>
</reference>
<evidence type="ECO:0000313" key="1">
    <source>
        <dbReference type="EMBL" id="KAI7938553.1"/>
    </source>
</evidence>
<dbReference type="EMBL" id="CM045880">
    <property type="protein sequence ID" value="KAI7938553.1"/>
    <property type="molecule type" value="Genomic_DNA"/>
</dbReference>
<organism evidence="1 2">
    <name type="scientific">Puccinia striiformis f. sp. tritici</name>
    <dbReference type="NCBI Taxonomy" id="168172"/>
    <lineage>
        <taxon>Eukaryota</taxon>
        <taxon>Fungi</taxon>
        <taxon>Dikarya</taxon>
        <taxon>Basidiomycota</taxon>
        <taxon>Pucciniomycotina</taxon>
        <taxon>Pucciniomycetes</taxon>
        <taxon>Pucciniales</taxon>
        <taxon>Pucciniaceae</taxon>
        <taxon>Puccinia</taxon>
    </lineage>
</organism>
<comment type="caution">
    <text evidence="1">The sequence shown here is derived from an EMBL/GenBank/DDBJ whole genome shotgun (WGS) entry which is preliminary data.</text>
</comment>
<reference evidence="1 2" key="3">
    <citation type="journal article" date="2022" name="Microbiol. Spectr.">
        <title>Folding features and dynamics of 3D genome architecture in plant fungal pathogens.</title>
        <authorList>
            <person name="Xia C."/>
        </authorList>
    </citation>
    <scope>NUCLEOTIDE SEQUENCE [LARGE SCALE GENOMIC DNA]</scope>
    <source>
        <strain evidence="1 2">93-210</strain>
    </source>
</reference>
<sequence length="74" mass="8039">MLCDRLQQTQVSATSISSTCISVADVLFIIISSAINSISISTLHEKRVKYQKLMANVTTDFSSDEGSESEANHS</sequence>
<dbReference type="Proteomes" id="UP001060170">
    <property type="component" value="Chromosome 16"/>
</dbReference>
<name>A0ACC0DSQ3_9BASI</name>
<evidence type="ECO:0000313" key="2">
    <source>
        <dbReference type="Proteomes" id="UP001060170"/>
    </source>
</evidence>
<reference evidence="2" key="2">
    <citation type="journal article" date="2018" name="Mol. Plant Microbe Interact.">
        <title>Genome sequence resources for the wheat stripe rust pathogen (Puccinia striiformis f. sp. tritici) and the barley stripe rust pathogen (Puccinia striiformis f. sp. hordei).</title>
        <authorList>
            <person name="Xia C."/>
            <person name="Wang M."/>
            <person name="Yin C."/>
            <person name="Cornejo O.E."/>
            <person name="Hulbert S.H."/>
            <person name="Chen X."/>
        </authorList>
    </citation>
    <scope>NUCLEOTIDE SEQUENCE [LARGE SCALE GENOMIC DNA]</scope>
    <source>
        <strain evidence="2">93-210</strain>
    </source>
</reference>
<accession>A0ACC0DSQ3</accession>